<dbReference type="AlphaFoldDB" id="A0AAW3ZSR4"/>
<organism evidence="1 2">
    <name type="scientific">Pseudomarimonas arenosa</name>
    <dbReference type="NCBI Taxonomy" id="2774145"/>
    <lineage>
        <taxon>Bacteria</taxon>
        <taxon>Pseudomonadati</taxon>
        <taxon>Pseudomonadota</taxon>
        <taxon>Gammaproteobacteria</taxon>
        <taxon>Lysobacterales</taxon>
        <taxon>Lysobacteraceae</taxon>
        <taxon>Pseudomarimonas</taxon>
    </lineage>
</organism>
<keyword evidence="2" id="KW-1185">Reference proteome</keyword>
<name>A0AAW3ZSR4_9GAMM</name>
<evidence type="ECO:0000313" key="1">
    <source>
        <dbReference type="EMBL" id="MBD8527241.1"/>
    </source>
</evidence>
<protein>
    <submittedName>
        <fullName evidence="1">Uncharacterized protein</fullName>
    </submittedName>
</protein>
<proteinExistence type="predicted"/>
<sequence length="261" mass="27996">MINRFQFLFIDFLKETSPASWADFCASFLEEAGVTATFVGGPSGRWKKAPKKRDALVASIALGSVQSAQGGTNSHSSTPFDGWGLSLSLSAGTDVVVARAVEGVGCGSDQISEWTVHVVEKLQALSPIDYGYAYESCSPKDIGFGMGVICGRPSHGLRNLFGDDERVSRWSRAKMWGTCRGYLYDVFNVNVLDQSRFEKVSAALGGNLPGVVKACGPNTMWLLEIEEERRAAAVALNAAGLCVASHAYGKASQERPQTKVS</sequence>
<dbReference type="RefSeq" id="WP_192030663.1">
    <property type="nucleotide sequence ID" value="NZ_JACYTR010000045.1"/>
</dbReference>
<gene>
    <name evidence="1" type="ORF">IFO71_15975</name>
</gene>
<reference evidence="1 2" key="1">
    <citation type="submission" date="2020-09" db="EMBL/GenBank/DDBJ databases">
        <title>Pseudoxanthomonas sp. CAU 1598 isolated from sand of Yaerae Beach.</title>
        <authorList>
            <person name="Kim W."/>
        </authorList>
    </citation>
    <scope>NUCLEOTIDE SEQUENCE [LARGE SCALE GENOMIC DNA]</scope>
    <source>
        <strain evidence="1 2">CAU 1598</strain>
    </source>
</reference>
<dbReference type="EMBL" id="JACYTR010000045">
    <property type="protein sequence ID" value="MBD8527241.1"/>
    <property type="molecule type" value="Genomic_DNA"/>
</dbReference>
<dbReference type="Proteomes" id="UP000613768">
    <property type="component" value="Unassembled WGS sequence"/>
</dbReference>
<comment type="caution">
    <text evidence="1">The sequence shown here is derived from an EMBL/GenBank/DDBJ whole genome shotgun (WGS) entry which is preliminary data.</text>
</comment>
<evidence type="ECO:0000313" key="2">
    <source>
        <dbReference type="Proteomes" id="UP000613768"/>
    </source>
</evidence>
<accession>A0AAW3ZSR4</accession>